<dbReference type="EMBL" id="CP010904">
    <property type="protein sequence ID" value="AKJ64032.1"/>
    <property type="molecule type" value="Genomic_DNA"/>
</dbReference>
<sequence length="734" mass="80610">MLSCLALVSVLAVSFSSITRTGRLAGHAALEYERAYHLLETALADAWTAIDTHMTAGEIYFPDFELWVSGGAGDARLGMAPEMDHVPEILPYPGPAGWTPQYAGGELVGQTAWAAYDCSGCLDLNAVHRRPRASGRFAGEIRLPSGKARDRLLEARAFPWRRFESTAEVRAALDGARAWDWPAAPYLAAFSLFPTNGCYASCAAVLDQRRTPRTRTPERSRCAAWLAADDGEAQVRRAFRAMLERGRPRPGLDLDLAADLLARQLVHYQLDAVRALPPQPMDEALSSPGEKAWLFAPVFHRPMLNELVFRSRCIASNGPSVCRLTIEIELHYPFERDYTGCYEPAGGDPPPLRAELQLYTEGGTTDPCSVSTPLRTAAGAFEGWGSGRPCVTASLPLELGSTDGFSGDRTLVIDRLLLLQGDGIVDAAFGALAGRHAARLACPLHSLVATEPGTEKTVAYQARDPRLNWDLSRQWKRTEGRHTLGRVHETPGTHADRSMSFKPSFRCGPGDVRGPVMESAAEIGGFVYDPERPWHTVPLIGTGAFPVFEYFRVVPPEETGTTEPARGRGRVHACTPYPEVFAAALREATFGGVAGCSYHPSRDRWSYEYPLQVDEQTAGRIAEAWVAAGTSGSASNLFGRLRAFEYEDLYRATGVHSKRAADTLTGRFARLISVRQNLFTILAAARSVRDIDRDNEVDEDEITAAERGVYVIWRDPRPDANGRHPLKVLLRQRH</sequence>
<dbReference type="AlphaFoldDB" id="A0A0G3EF24"/>
<reference evidence="2" key="1">
    <citation type="submission" date="2015-02" db="EMBL/GenBank/DDBJ databases">
        <title>Description and complete genome sequence of the first cultured representative of the subdivision 5 of the Verrucomicrobia phylum.</title>
        <authorList>
            <person name="Spring S."/>
            <person name="Bunk B."/>
            <person name="Sproer C."/>
            <person name="Klenk H.-P."/>
        </authorList>
    </citation>
    <scope>NUCLEOTIDE SEQUENCE [LARGE SCALE GENOMIC DNA]</scope>
    <source>
        <strain evidence="2">L21-Fru-AB</strain>
    </source>
</reference>
<evidence type="ECO:0000313" key="2">
    <source>
        <dbReference type="Proteomes" id="UP000035268"/>
    </source>
</evidence>
<dbReference type="Proteomes" id="UP000035268">
    <property type="component" value="Chromosome"/>
</dbReference>
<organism evidence="1 2">
    <name type="scientific">Kiritimatiella glycovorans</name>
    <dbReference type="NCBI Taxonomy" id="1307763"/>
    <lineage>
        <taxon>Bacteria</taxon>
        <taxon>Pseudomonadati</taxon>
        <taxon>Kiritimatiellota</taxon>
        <taxon>Kiritimatiellia</taxon>
        <taxon>Kiritimatiellales</taxon>
        <taxon>Kiritimatiellaceae</taxon>
        <taxon>Kiritimatiella</taxon>
    </lineage>
</organism>
<proteinExistence type="predicted"/>
<protein>
    <submittedName>
        <fullName evidence="1">Uncharacterized protein</fullName>
    </submittedName>
</protein>
<gene>
    <name evidence="1" type="ORF">L21SP4_00767</name>
</gene>
<name>A0A0G3EF24_9BACT</name>
<accession>A0A0G3EF24</accession>
<evidence type="ECO:0000313" key="1">
    <source>
        <dbReference type="EMBL" id="AKJ64032.1"/>
    </source>
</evidence>
<dbReference type="RefSeq" id="WP_052881400.1">
    <property type="nucleotide sequence ID" value="NZ_CP010904.1"/>
</dbReference>
<keyword evidence="2" id="KW-1185">Reference proteome</keyword>
<reference evidence="1 2" key="2">
    <citation type="journal article" date="2016" name="ISME J.">
        <title>Characterization of the first cultured representative of Verrucomicrobia subdivision 5 indicates the proposal of a novel phylum.</title>
        <authorList>
            <person name="Spring S."/>
            <person name="Bunk B."/>
            <person name="Sproer C."/>
            <person name="Schumann P."/>
            <person name="Rohde M."/>
            <person name="Tindall B.J."/>
            <person name="Klenk H.P."/>
        </authorList>
    </citation>
    <scope>NUCLEOTIDE SEQUENCE [LARGE SCALE GENOMIC DNA]</scope>
    <source>
        <strain evidence="1 2">L21-Fru-AB</strain>
    </source>
</reference>
<dbReference type="KEGG" id="vbl:L21SP4_00767"/>